<dbReference type="RefSeq" id="WP_050724784.1">
    <property type="nucleotide sequence ID" value="NZ_CP012332.1"/>
</dbReference>
<evidence type="ECO:0000256" key="1">
    <source>
        <dbReference type="SAM" id="Coils"/>
    </source>
</evidence>
<dbReference type="PANTHER" id="PTHR40278:SF2">
    <property type="entry name" value="TYPE IV PILUS INNER MEMBRANE COMPONENT PILN"/>
    <property type="match status" value="1"/>
</dbReference>
<reference evidence="3 4" key="1">
    <citation type="submission" date="2015-08" db="EMBL/GenBank/DDBJ databases">
        <authorList>
            <person name="Babu N.S."/>
            <person name="Beckwith C.J."/>
            <person name="Beseler K.G."/>
            <person name="Brison A."/>
            <person name="Carone J.V."/>
            <person name="Caskin T.P."/>
            <person name="Diamond M."/>
            <person name="Durham M.E."/>
            <person name="Foxe J.M."/>
            <person name="Go M."/>
            <person name="Henderson B.A."/>
            <person name="Jones I.B."/>
            <person name="McGettigan J.A."/>
            <person name="Micheletti S.J."/>
            <person name="Nasrallah M.E."/>
            <person name="Ortiz D."/>
            <person name="Piller C.R."/>
            <person name="Privatt S.R."/>
            <person name="Schneider S.L."/>
            <person name="Sharp S."/>
            <person name="Smith T.C."/>
            <person name="Stanton J.D."/>
            <person name="Ullery H.E."/>
            <person name="Wilson R.J."/>
            <person name="Serrano M.G."/>
            <person name="Buck G."/>
            <person name="Lee V."/>
            <person name="Wang Y."/>
            <person name="Carvalho R."/>
            <person name="Voegtly L."/>
            <person name="Shi R."/>
            <person name="Duckworth R."/>
            <person name="Johnson A."/>
            <person name="Loviza R."/>
            <person name="Walstead R."/>
            <person name="Shah Z."/>
            <person name="Kiflezghi M."/>
            <person name="Wade K."/>
            <person name="Ball S.L."/>
            <person name="Bradley K.W."/>
            <person name="Asai D.J."/>
            <person name="Bowman C.A."/>
            <person name="Russell D.A."/>
            <person name="Pope W.H."/>
            <person name="Jacobs-Sera D."/>
            <person name="Hendrix R.W."/>
            <person name="Hatfull G.F."/>
        </authorList>
    </citation>
    <scope>NUCLEOTIDE SEQUENCE [LARGE SCALE GENOMIC DNA]</scope>
    <source>
        <strain evidence="3 4">DSM 27710</strain>
    </source>
</reference>
<dbReference type="Pfam" id="PF05137">
    <property type="entry name" value="PilN"/>
    <property type="match status" value="1"/>
</dbReference>
<dbReference type="EMBL" id="CP012332">
    <property type="protein sequence ID" value="AKU90319.1"/>
    <property type="molecule type" value="Genomic_DNA"/>
</dbReference>
<dbReference type="AlphaFoldDB" id="A0A0K1PB18"/>
<evidence type="ECO:0000313" key="4">
    <source>
        <dbReference type="Proteomes" id="UP000055590"/>
    </source>
</evidence>
<dbReference type="OrthoDB" id="5296173at2"/>
<dbReference type="PANTHER" id="PTHR40278">
    <property type="entry name" value="DNA UTILIZATION PROTEIN HOFN"/>
    <property type="match status" value="1"/>
</dbReference>
<dbReference type="InterPro" id="IPR007813">
    <property type="entry name" value="PilN"/>
</dbReference>
<evidence type="ECO:0000313" key="3">
    <source>
        <dbReference type="EMBL" id="AKU90319.1"/>
    </source>
</evidence>
<proteinExistence type="predicted"/>
<dbReference type="STRING" id="1391653.AKJ08_0706"/>
<organism evidence="3 4">
    <name type="scientific">Vulgatibacter incomptus</name>
    <dbReference type="NCBI Taxonomy" id="1391653"/>
    <lineage>
        <taxon>Bacteria</taxon>
        <taxon>Pseudomonadati</taxon>
        <taxon>Myxococcota</taxon>
        <taxon>Myxococcia</taxon>
        <taxon>Myxococcales</taxon>
        <taxon>Cystobacterineae</taxon>
        <taxon>Vulgatibacteraceae</taxon>
        <taxon>Vulgatibacter</taxon>
    </lineage>
</organism>
<dbReference type="KEGG" id="vin:AKJ08_0706"/>
<keyword evidence="4" id="KW-1185">Reference proteome</keyword>
<dbReference type="Proteomes" id="UP000055590">
    <property type="component" value="Chromosome"/>
</dbReference>
<feature type="transmembrane region" description="Helical" evidence="2">
    <location>
        <begin position="21"/>
        <end position="40"/>
    </location>
</feature>
<dbReference type="InterPro" id="IPR052534">
    <property type="entry name" value="Extracell_DNA_Util/SecSys_Comp"/>
</dbReference>
<sequence>MIRINLLPTRQAKKKDLGNKQLVLLGLLVVGALMGNWFWYSGVESTLAQKNAQVAKLKQDIAQLDKIIGEVNTIKEQKKALEEKLAVLDKLRKGRTGPVKMLDALSTLMPEKVWISAIEEKGGAMVIRGGAVTNEDLADLMRELKKNPFFSEPSLKKSQQVGDRQLGTYVQFELSCSINYAA</sequence>
<feature type="coiled-coil region" evidence="1">
    <location>
        <begin position="40"/>
        <end position="91"/>
    </location>
</feature>
<evidence type="ECO:0000256" key="2">
    <source>
        <dbReference type="SAM" id="Phobius"/>
    </source>
</evidence>
<dbReference type="GO" id="GO:0043683">
    <property type="term" value="P:type IV pilus assembly"/>
    <property type="evidence" value="ECO:0007669"/>
    <property type="project" value="TreeGrafter"/>
</dbReference>
<name>A0A0K1PB18_9BACT</name>
<dbReference type="GO" id="GO:0043107">
    <property type="term" value="P:type IV pilus-dependent motility"/>
    <property type="evidence" value="ECO:0007669"/>
    <property type="project" value="TreeGrafter"/>
</dbReference>
<keyword evidence="2" id="KW-0472">Membrane</keyword>
<protein>
    <submittedName>
        <fullName evidence="3">Type IV pilus biogenesis protein PilN</fullName>
    </submittedName>
</protein>
<keyword evidence="2" id="KW-1133">Transmembrane helix</keyword>
<keyword evidence="2" id="KW-0812">Transmembrane</keyword>
<accession>A0A0K1PB18</accession>
<keyword evidence="1" id="KW-0175">Coiled coil</keyword>
<gene>
    <name evidence="3" type="ORF">AKJ08_0706</name>
</gene>